<dbReference type="KEGG" id="bbae:FRD01_12105"/>
<evidence type="ECO:0000313" key="2">
    <source>
        <dbReference type="EMBL" id="QED27966.1"/>
    </source>
</evidence>
<reference evidence="2 3" key="1">
    <citation type="submission" date="2019-08" db="EMBL/GenBank/DDBJ databases">
        <authorList>
            <person name="Liang Q."/>
        </authorList>
    </citation>
    <scope>NUCLEOTIDE SEQUENCE [LARGE SCALE GENOMIC DNA]</scope>
    <source>
        <strain evidence="2 3">V1718</strain>
    </source>
</reference>
<feature type="transmembrane region" description="Helical" evidence="1">
    <location>
        <begin position="439"/>
        <end position="459"/>
    </location>
</feature>
<keyword evidence="1" id="KW-0812">Transmembrane</keyword>
<feature type="transmembrane region" description="Helical" evidence="1">
    <location>
        <begin position="228"/>
        <end position="248"/>
    </location>
</feature>
<name>A0A5B8XW50_9DELT</name>
<feature type="transmembrane region" description="Helical" evidence="1">
    <location>
        <begin position="255"/>
        <end position="274"/>
    </location>
</feature>
<accession>A0A5B8XW50</accession>
<protein>
    <submittedName>
        <fullName evidence="2">Uncharacterized protein</fullName>
    </submittedName>
</protein>
<keyword evidence="3" id="KW-1185">Reference proteome</keyword>
<sequence>MRWLIFLIIFAFQGVSFAETPSWSFENSALKKSGVETETWTFPSPILDVRHANDGTEVQLGVGLFGDPGPWVKVGAPHVGRGAWESAVYPLESETTYRWFDDYKLVGRYALKGDPRIDETVERALSRLEAEGLKAEQLEGILVSGFVRELAKAIRIAHENDDGAEVDRLADILWKLAPNGMGHKADYQRLSNWLEEKGEHELATKWATRADKHANVASYNGLKIDVSLMLWIAILWGIVLSGFAFGASGRPYKKSYGVVLILLSIAALGARAQFEKSAIEGSKRQSIPAEVLAGALGSTEGLKWLEELEPSAERDALAAKAEAELDAVMEGESELPPAVSPAELEALVQSYSNYRIHPQSYLPGVGLLLHLLLFLFGRFLYGRGLGKWLRYFPGATAGIAAPILVTLYAAAFYWSLRGSTFQSMFMDRSPVFEHAKPSILVPTIILFTLAIGVHVASIATTRLKTQEAEPT</sequence>
<keyword evidence="1" id="KW-0472">Membrane</keyword>
<feature type="transmembrane region" description="Helical" evidence="1">
    <location>
        <begin position="393"/>
        <end position="416"/>
    </location>
</feature>
<proteinExistence type="predicted"/>
<dbReference type="EMBL" id="CP042467">
    <property type="protein sequence ID" value="QED27966.1"/>
    <property type="molecule type" value="Genomic_DNA"/>
</dbReference>
<keyword evidence="1" id="KW-1133">Transmembrane helix</keyword>
<feature type="transmembrane region" description="Helical" evidence="1">
    <location>
        <begin position="361"/>
        <end position="381"/>
    </location>
</feature>
<dbReference type="AlphaFoldDB" id="A0A5B8XW50"/>
<evidence type="ECO:0000256" key="1">
    <source>
        <dbReference type="SAM" id="Phobius"/>
    </source>
</evidence>
<organism evidence="2 3">
    <name type="scientific">Microvenator marinus</name>
    <dbReference type="NCBI Taxonomy" id="2600177"/>
    <lineage>
        <taxon>Bacteria</taxon>
        <taxon>Deltaproteobacteria</taxon>
        <taxon>Bradymonadales</taxon>
        <taxon>Microvenatoraceae</taxon>
        <taxon>Microvenator</taxon>
    </lineage>
</organism>
<evidence type="ECO:0000313" key="3">
    <source>
        <dbReference type="Proteomes" id="UP000321595"/>
    </source>
</evidence>
<dbReference type="RefSeq" id="WP_146959977.1">
    <property type="nucleotide sequence ID" value="NZ_CP042467.1"/>
</dbReference>
<gene>
    <name evidence="2" type="ORF">FRD01_12105</name>
</gene>
<dbReference type="Proteomes" id="UP000321595">
    <property type="component" value="Chromosome"/>
</dbReference>